<dbReference type="InterPro" id="IPR036286">
    <property type="entry name" value="LexA/Signal_pep-like_sf"/>
</dbReference>
<dbReference type="Gene3D" id="2.10.109.10">
    <property type="entry name" value="Umud Fragment, subunit A"/>
    <property type="match status" value="1"/>
</dbReference>
<evidence type="ECO:0000256" key="2">
    <source>
        <dbReference type="ARBA" id="ARBA00023125"/>
    </source>
</evidence>
<name>A0A495RIU6_9GAMM</name>
<keyword evidence="6" id="KW-1185">Reference proteome</keyword>
<dbReference type="AlphaFoldDB" id="A0A495RIU6"/>
<dbReference type="Gene3D" id="1.10.260.40">
    <property type="entry name" value="lambda repressor-like DNA-binding domains"/>
    <property type="match status" value="1"/>
</dbReference>
<dbReference type="PROSITE" id="PS50943">
    <property type="entry name" value="HTH_CROC1"/>
    <property type="match status" value="1"/>
</dbReference>
<dbReference type="RefSeq" id="WP_121144315.1">
    <property type="nucleotide sequence ID" value="NZ_RBWY01000001.1"/>
</dbReference>
<gene>
    <name evidence="5" type="ORF">DES39_0645</name>
</gene>
<evidence type="ECO:0000256" key="3">
    <source>
        <dbReference type="ARBA" id="ARBA00023163"/>
    </source>
</evidence>
<keyword evidence="3" id="KW-0804">Transcription</keyword>
<reference evidence="5 6" key="1">
    <citation type="submission" date="2018-10" db="EMBL/GenBank/DDBJ databases">
        <title>Genomic Encyclopedia of Type Strains, Phase IV (KMG-IV): sequencing the most valuable type-strain genomes for metagenomic binning, comparative biology and taxonomic classification.</title>
        <authorList>
            <person name="Goeker M."/>
        </authorList>
    </citation>
    <scope>NUCLEOTIDE SEQUENCE [LARGE SCALE GENOMIC DNA]</scope>
    <source>
        <strain evidence="5 6">DSM 22228</strain>
    </source>
</reference>
<dbReference type="EMBL" id="RBWY01000001">
    <property type="protein sequence ID" value="RKS87417.1"/>
    <property type="molecule type" value="Genomic_DNA"/>
</dbReference>
<dbReference type="CDD" id="cd06529">
    <property type="entry name" value="S24_LexA-like"/>
    <property type="match status" value="1"/>
</dbReference>
<dbReference type="Proteomes" id="UP000278542">
    <property type="component" value="Unassembled WGS sequence"/>
</dbReference>
<dbReference type="PANTHER" id="PTHR40661">
    <property type="match status" value="1"/>
</dbReference>
<dbReference type="InterPro" id="IPR010982">
    <property type="entry name" value="Lambda_DNA-bd_dom_sf"/>
</dbReference>
<evidence type="ECO:0000256" key="1">
    <source>
        <dbReference type="ARBA" id="ARBA00023015"/>
    </source>
</evidence>
<sequence>MTLSNRIKSRRKALSLTQTELAQRVGTTQQNIGKLEKEGNPKTGLIVPLAIALNCDAVWLERGIAPAPDDSVVNQNSLCINMLHLPLHQKNNALTSDVQTVIRSIEYDKEQAKKLFSTLDATTIKIINFAGDTMQGTFENGDTLYVDISKQRFDGDGIYVFSFEQHFYIKRLQLVKKKLIAISDNKNYRNWDITSDKMKQLTIHGKVVFSQSIRLKKHE</sequence>
<dbReference type="SMART" id="SM00530">
    <property type="entry name" value="HTH_XRE"/>
    <property type="match status" value="1"/>
</dbReference>
<keyword evidence="1" id="KW-0805">Transcription regulation</keyword>
<evidence type="ECO:0000313" key="5">
    <source>
        <dbReference type="EMBL" id="RKS87417.1"/>
    </source>
</evidence>
<dbReference type="SUPFAM" id="SSF51306">
    <property type="entry name" value="LexA/Signal peptidase"/>
    <property type="match status" value="1"/>
</dbReference>
<dbReference type="InterPro" id="IPR001387">
    <property type="entry name" value="Cro/C1-type_HTH"/>
</dbReference>
<dbReference type="CDD" id="cd00093">
    <property type="entry name" value="HTH_XRE"/>
    <property type="match status" value="1"/>
</dbReference>
<proteinExistence type="predicted"/>
<dbReference type="InterPro" id="IPR015927">
    <property type="entry name" value="Peptidase_S24_S26A/B/C"/>
</dbReference>
<dbReference type="SUPFAM" id="SSF47413">
    <property type="entry name" value="lambda repressor-like DNA-binding domains"/>
    <property type="match status" value="1"/>
</dbReference>
<feature type="domain" description="HTH cro/C1-type" evidence="4">
    <location>
        <begin position="7"/>
        <end position="60"/>
    </location>
</feature>
<keyword evidence="2" id="KW-0238">DNA-binding</keyword>
<dbReference type="OrthoDB" id="9791537at2"/>
<dbReference type="InterPro" id="IPR039418">
    <property type="entry name" value="LexA-like"/>
</dbReference>
<dbReference type="Pfam" id="PF00717">
    <property type="entry name" value="Peptidase_S24"/>
    <property type="match status" value="1"/>
</dbReference>
<evidence type="ECO:0000313" key="6">
    <source>
        <dbReference type="Proteomes" id="UP000278542"/>
    </source>
</evidence>
<comment type="caution">
    <text evidence="5">The sequence shown here is derived from an EMBL/GenBank/DDBJ whole genome shotgun (WGS) entry which is preliminary data.</text>
</comment>
<accession>A0A495RIU6</accession>
<dbReference type="Pfam" id="PF01381">
    <property type="entry name" value="HTH_3"/>
    <property type="match status" value="1"/>
</dbReference>
<protein>
    <submittedName>
        <fullName evidence="5">Phage repressor protein C with HTH and peptisase S24 domain</fullName>
    </submittedName>
</protein>
<dbReference type="PANTHER" id="PTHR40661:SF3">
    <property type="entry name" value="FELS-1 PROPHAGE TRANSCRIPTIONAL REGULATOR"/>
    <property type="match status" value="1"/>
</dbReference>
<evidence type="ECO:0000259" key="4">
    <source>
        <dbReference type="PROSITE" id="PS50943"/>
    </source>
</evidence>
<dbReference type="GO" id="GO:0003677">
    <property type="term" value="F:DNA binding"/>
    <property type="evidence" value="ECO:0007669"/>
    <property type="project" value="UniProtKB-KW"/>
</dbReference>
<organism evidence="5 6">
    <name type="scientific">Orbus hercynius</name>
    <dbReference type="NCBI Taxonomy" id="593135"/>
    <lineage>
        <taxon>Bacteria</taxon>
        <taxon>Pseudomonadati</taxon>
        <taxon>Pseudomonadota</taxon>
        <taxon>Gammaproteobacteria</taxon>
        <taxon>Orbales</taxon>
        <taxon>Orbaceae</taxon>
        <taxon>Orbus</taxon>
    </lineage>
</organism>